<dbReference type="AlphaFoldDB" id="A0A6A7ZRB4"/>
<proteinExistence type="predicted"/>
<sequence length="82" mass="9042">MGLMHESSAKRRPLAAVPQPEDVFLLWLVGLPNAIDPLLAADAEILRLNRYQGSHPGPARLLSIFKAFRASLKPHGDHPIIQ</sequence>
<reference evidence="1" key="1">
    <citation type="journal article" date="2013" name="Genome Biol.">
        <title>Comparative genomics of the core and accessory genomes of 48 Sinorhizobium strains comprising five genospecies.</title>
        <authorList>
            <person name="Sugawara M."/>
            <person name="Epstein B."/>
            <person name="Badgley B.D."/>
            <person name="Unno T."/>
            <person name="Xu L."/>
            <person name="Reese J."/>
            <person name="Gyaneshwar P."/>
            <person name="Denny R."/>
            <person name="Mudge J."/>
            <person name="Bharti A.K."/>
            <person name="Farmer A.D."/>
            <person name="May G.D."/>
            <person name="Woodward J.E."/>
            <person name="Medigue C."/>
            <person name="Vallenet D."/>
            <person name="Lajus A."/>
            <person name="Rouy Z."/>
            <person name="Martinez-Vaz B."/>
            <person name="Tiffin P."/>
            <person name="Young N.D."/>
            <person name="Sadowsky M.J."/>
        </authorList>
    </citation>
    <scope>NUCLEOTIDE SEQUENCE</scope>
    <source>
        <strain evidence="1">M30</strain>
    </source>
</reference>
<evidence type="ECO:0000313" key="1">
    <source>
        <dbReference type="EMBL" id="MQW05235.1"/>
    </source>
</evidence>
<name>A0A6A7ZRB4_RHIML</name>
<protein>
    <submittedName>
        <fullName evidence="1">Uncharacterized protein</fullName>
    </submittedName>
</protein>
<comment type="caution">
    <text evidence="1">The sequence shown here is derived from an EMBL/GenBank/DDBJ whole genome shotgun (WGS) entry which is preliminary data.</text>
</comment>
<dbReference type="EMBL" id="WISP01000120">
    <property type="protein sequence ID" value="MQW05235.1"/>
    <property type="molecule type" value="Genomic_DNA"/>
</dbReference>
<gene>
    <name evidence="1" type="ORF">GHK45_16070</name>
</gene>
<accession>A0A6A7ZRB4</accession>
<organism evidence="1">
    <name type="scientific">Rhizobium meliloti</name>
    <name type="common">Ensifer meliloti</name>
    <name type="synonym">Sinorhizobium meliloti</name>
    <dbReference type="NCBI Taxonomy" id="382"/>
    <lineage>
        <taxon>Bacteria</taxon>
        <taxon>Pseudomonadati</taxon>
        <taxon>Pseudomonadota</taxon>
        <taxon>Alphaproteobacteria</taxon>
        <taxon>Hyphomicrobiales</taxon>
        <taxon>Rhizobiaceae</taxon>
        <taxon>Sinorhizobium/Ensifer group</taxon>
        <taxon>Sinorhizobium</taxon>
    </lineage>
</organism>
<dbReference type="RefSeq" id="WP_153318333.1">
    <property type="nucleotide sequence ID" value="NZ_RPJR01000115.1"/>
</dbReference>